<evidence type="ECO:0000313" key="2">
    <source>
        <dbReference type="EMBL" id="CAD7194036.1"/>
    </source>
</evidence>
<gene>
    <name evidence="2" type="ORF">TDIB3V08_LOCUS475</name>
</gene>
<proteinExistence type="predicted"/>
<reference evidence="2" key="1">
    <citation type="submission" date="2020-11" db="EMBL/GenBank/DDBJ databases">
        <authorList>
            <person name="Tran Van P."/>
        </authorList>
    </citation>
    <scope>NUCLEOTIDE SEQUENCE</scope>
</reference>
<sequence>MGCICDYRQGVMDPSQNDEAPKDPGAKLPVHHQGYTEDLDEKSAVSNEKDKISVITTSNSSSPPSSNQSLTCQPIPSLLRRCVMRIILSNLSFRPVFRVWHVGPYTALPERPS</sequence>
<dbReference type="EMBL" id="OA564374">
    <property type="protein sequence ID" value="CAD7194036.1"/>
    <property type="molecule type" value="Genomic_DNA"/>
</dbReference>
<accession>A0A7R8VBA5</accession>
<dbReference type="AlphaFoldDB" id="A0A7R8VBA5"/>
<evidence type="ECO:0000256" key="1">
    <source>
        <dbReference type="SAM" id="MobiDB-lite"/>
    </source>
</evidence>
<organism evidence="2">
    <name type="scientific">Timema douglasi</name>
    <name type="common">Walking stick</name>
    <dbReference type="NCBI Taxonomy" id="61478"/>
    <lineage>
        <taxon>Eukaryota</taxon>
        <taxon>Metazoa</taxon>
        <taxon>Ecdysozoa</taxon>
        <taxon>Arthropoda</taxon>
        <taxon>Hexapoda</taxon>
        <taxon>Insecta</taxon>
        <taxon>Pterygota</taxon>
        <taxon>Neoptera</taxon>
        <taxon>Polyneoptera</taxon>
        <taxon>Phasmatodea</taxon>
        <taxon>Timematodea</taxon>
        <taxon>Timematoidea</taxon>
        <taxon>Timematidae</taxon>
        <taxon>Timema</taxon>
    </lineage>
</organism>
<name>A0A7R8VBA5_TIMDO</name>
<protein>
    <submittedName>
        <fullName evidence="2">Uncharacterized protein</fullName>
    </submittedName>
</protein>
<feature type="region of interest" description="Disordered" evidence="1">
    <location>
        <begin position="1"/>
        <end position="31"/>
    </location>
</feature>